<feature type="region of interest" description="Disordered" evidence="1">
    <location>
        <begin position="357"/>
        <end position="388"/>
    </location>
</feature>
<dbReference type="Gene3D" id="2.40.50.40">
    <property type="match status" value="1"/>
</dbReference>
<feature type="region of interest" description="Disordered" evidence="1">
    <location>
        <begin position="75"/>
        <end position="334"/>
    </location>
</feature>
<feature type="domain" description="Chromo" evidence="2">
    <location>
        <begin position="5"/>
        <end position="70"/>
    </location>
</feature>
<feature type="compositionally biased region" description="Polar residues" evidence="1">
    <location>
        <begin position="167"/>
        <end position="193"/>
    </location>
</feature>
<protein>
    <recommendedName>
        <fullName evidence="2">Chromo domain-containing protein</fullName>
    </recommendedName>
</protein>
<evidence type="ECO:0000313" key="4">
    <source>
        <dbReference type="Proteomes" id="UP000250043"/>
    </source>
</evidence>
<dbReference type="SMART" id="SM00298">
    <property type="entry name" value="CHROMO"/>
    <property type="match status" value="1"/>
</dbReference>
<feature type="compositionally biased region" description="Basic residues" evidence="1">
    <location>
        <begin position="318"/>
        <end position="332"/>
    </location>
</feature>
<dbReference type="Pfam" id="PF00385">
    <property type="entry name" value="Chromo"/>
    <property type="match status" value="1"/>
</dbReference>
<organism evidence="3 4">
    <name type="scientific">Obba rivulosa</name>
    <dbReference type="NCBI Taxonomy" id="1052685"/>
    <lineage>
        <taxon>Eukaryota</taxon>
        <taxon>Fungi</taxon>
        <taxon>Dikarya</taxon>
        <taxon>Basidiomycota</taxon>
        <taxon>Agaricomycotina</taxon>
        <taxon>Agaricomycetes</taxon>
        <taxon>Polyporales</taxon>
        <taxon>Gelatoporiaceae</taxon>
        <taxon>Obba</taxon>
    </lineage>
</organism>
<dbReference type="OrthoDB" id="3268967at2759"/>
<dbReference type="Proteomes" id="UP000250043">
    <property type="component" value="Unassembled WGS sequence"/>
</dbReference>
<dbReference type="InterPro" id="IPR016197">
    <property type="entry name" value="Chromo-like_dom_sf"/>
</dbReference>
<proteinExistence type="predicted"/>
<feature type="compositionally biased region" description="Polar residues" evidence="1">
    <location>
        <begin position="257"/>
        <end position="268"/>
    </location>
</feature>
<dbReference type="EMBL" id="KV722372">
    <property type="protein sequence ID" value="OCH92216.1"/>
    <property type="molecule type" value="Genomic_DNA"/>
</dbReference>
<dbReference type="AlphaFoldDB" id="A0A8E2DMI8"/>
<accession>A0A8E2DMI8</accession>
<gene>
    <name evidence="3" type="ORF">OBBRIDRAFT_751660</name>
</gene>
<keyword evidence="4" id="KW-1185">Reference proteome</keyword>
<feature type="compositionally biased region" description="Low complexity" evidence="1">
    <location>
        <begin position="369"/>
        <end position="388"/>
    </location>
</feature>
<sequence>MLEEYEVEAILRAKVVKRPRGKKTWSYWVKWKNYEIADNTWEPTESFGNGSEHFIKSFWERIDLKGRDPYDLTQFNEDEEVFPSGPPRKAKKSPQKKPRRSSPSPPPEKTGDSEVELISDEEPRGRKRRSSNVAHVEPPTAKRPRGRKSKAQEEEVQEESPERMVTRRQSMGNVSAPSSNARPKARATSSSRKPTSRREEPAPKSPVRRARNTVAVSPVRSSRKPAAVSPVRSAKRSRKAVNHGQESSADEMLLVPDQQTEGQASTVHEPSAELGELEYPLHDEQAPAGPTDDVEMAQADEPFGEPSLLVSAIETPPRQRRLPAHHARKANPRVKLLEESTLSSGLDNAISAKARLAGEGASRARRGRVSGSKAGPGKSSAGMSSGSTSVLVAQKGTLTTVKGKSPVKAKYTPVRVNGTAFFESGHLPPLTGEQVDITESNHSASGSEAIAGPSGDPDDTAVPTSEQQRPLVEAAGLSRAVADALSDYEEDAPGEDDVGSEAVPALQLADLTPDSAADAIVIREKAREELPELPEQAPQLASEVVVVDKMAPKFPHTTSLFSNGGSAAPKDTSSTPITAGWRMSTIFGPLGFGQGAPAPKPDVPAQSNSAPARPVVTLNLDAAVKLSLTLKDIHPPGAFDELQGKTTELPGKFYKEQHALSLLDSLSLKDAVARLSLDSDVSEDLKKHFERFSSRLFAGDLFVEQVGFELLAMCAADNLDLTRRLNVPDVLIGLGETVVVSRVRIEDYNAYTDSVMNAEQNYW</sequence>
<dbReference type="CDD" id="cd18968">
    <property type="entry name" value="chromodomain"/>
    <property type="match status" value="1"/>
</dbReference>
<dbReference type="InterPro" id="IPR000953">
    <property type="entry name" value="Chromo/chromo_shadow_dom"/>
</dbReference>
<evidence type="ECO:0000256" key="1">
    <source>
        <dbReference type="SAM" id="MobiDB-lite"/>
    </source>
</evidence>
<evidence type="ECO:0000313" key="3">
    <source>
        <dbReference type="EMBL" id="OCH92216.1"/>
    </source>
</evidence>
<dbReference type="PROSITE" id="PS50013">
    <property type="entry name" value="CHROMO_2"/>
    <property type="match status" value="1"/>
</dbReference>
<feature type="region of interest" description="Disordered" evidence="1">
    <location>
        <begin position="441"/>
        <end position="468"/>
    </location>
</feature>
<reference evidence="3 4" key="1">
    <citation type="submission" date="2016-07" db="EMBL/GenBank/DDBJ databases">
        <title>Draft genome of the white-rot fungus Obba rivulosa 3A-2.</title>
        <authorList>
            <consortium name="DOE Joint Genome Institute"/>
            <person name="Miettinen O."/>
            <person name="Riley R."/>
            <person name="Acob R."/>
            <person name="Barry K."/>
            <person name="Cullen D."/>
            <person name="De Vries R."/>
            <person name="Hainaut M."/>
            <person name="Hatakka A."/>
            <person name="Henrissat B."/>
            <person name="Hilden K."/>
            <person name="Kuo R."/>
            <person name="Labutti K."/>
            <person name="Lipzen A."/>
            <person name="Makela M.R."/>
            <person name="Sandor L."/>
            <person name="Spatafora J.W."/>
            <person name="Grigoriev I.V."/>
            <person name="Hibbett D.S."/>
        </authorList>
    </citation>
    <scope>NUCLEOTIDE SEQUENCE [LARGE SCALE GENOMIC DNA]</scope>
    <source>
        <strain evidence="3 4">3A-2</strain>
    </source>
</reference>
<name>A0A8E2DMI8_9APHY</name>
<dbReference type="InterPro" id="IPR023780">
    <property type="entry name" value="Chromo_domain"/>
</dbReference>
<feature type="compositionally biased region" description="Basic residues" evidence="1">
    <location>
        <begin position="88"/>
        <end position="100"/>
    </location>
</feature>
<dbReference type="SUPFAM" id="SSF54160">
    <property type="entry name" value="Chromo domain-like"/>
    <property type="match status" value="1"/>
</dbReference>
<evidence type="ECO:0000259" key="2">
    <source>
        <dbReference type="PROSITE" id="PS50013"/>
    </source>
</evidence>
<dbReference type="GO" id="GO:0006338">
    <property type="term" value="P:chromatin remodeling"/>
    <property type="evidence" value="ECO:0007669"/>
    <property type="project" value="UniProtKB-ARBA"/>
</dbReference>